<organism evidence="2 3">
    <name type="scientific">Trichonephila clavata</name>
    <name type="common">Joro spider</name>
    <name type="synonym">Nephila clavata</name>
    <dbReference type="NCBI Taxonomy" id="2740835"/>
    <lineage>
        <taxon>Eukaryota</taxon>
        <taxon>Metazoa</taxon>
        <taxon>Ecdysozoa</taxon>
        <taxon>Arthropoda</taxon>
        <taxon>Chelicerata</taxon>
        <taxon>Arachnida</taxon>
        <taxon>Araneae</taxon>
        <taxon>Araneomorphae</taxon>
        <taxon>Entelegynae</taxon>
        <taxon>Araneoidea</taxon>
        <taxon>Nephilidae</taxon>
        <taxon>Trichonephila</taxon>
    </lineage>
</organism>
<sequence length="115" mass="13290">MWSPEPEPKFKIAPRDLSELTTLSRHKSHLLSQITQIKNCLENVDSPLNQAGPKNKLALLSKIKGKIDVLQNERYRVLSDEELPNFESNLDKMEEDADNLESSLDSHNQNWYERS</sequence>
<evidence type="ECO:0000313" key="3">
    <source>
        <dbReference type="Proteomes" id="UP000887116"/>
    </source>
</evidence>
<keyword evidence="3" id="KW-1185">Reference proteome</keyword>
<proteinExistence type="predicted"/>
<accession>A0A8X6KSP1</accession>
<protein>
    <submittedName>
        <fullName evidence="2">Uncharacterized protein</fullName>
    </submittedName>
</protein>
<name>A0A8X6KSP1_TRICU</name>
<dbReference type="AlphaFoldDB" id="A0A8X6KSP1"/>
<comment type="caution">
    <text evidence="2">The sequence shown here is derived from an EMBL/GenBank/DDBJ whole genome shotgun (WGS) entry which is preliminary data.</text>
</comment>
<dbReference type="Proteomes" id="UP000887116">
    <property type="component" value="Unassembled WGS sequence"/>
</dbReference>
<gene>
    <name evidence="2" type="ORF">TNCT_306721</name>
</gene>
<evidence type="ECO:0000256" key="1">
    <source>
        <dbReference type="SAM" id="MobiDB-lite"/>
    </source>
</evidence>
<dbReference type="EMBL" id="BMAO01022574">
    <property type="protein sequence ID" value="GFQ82851.1"/>
    <property type="molecule type" value="Genomic_DNA"/>
</dbReference>
<reference evidence="2" key="1">
    <citation type="submission" date="2020-07" db="EMBL/GenBank/DDBJ databases">
        <title>Multicomponent nature underlies the extraordinary mechanical properties of spider dragline silk.</title>
        <authorList>
            <person name="Kono N."/>
            <person name="Nakamura H."/>
            <person name="Mori M."/>
            <person name="Yoshida Y."/>
            <person name="Ohtoshi R."/>
            <person name="Malay A.D."/>
            <person name="Moran D.A.P."/>
            <person name="Tomita M."/>
            <person name="Numata K."/>
            <person name="Arakawa K."/>
        </authorList>
    </citation>
    <scope>NUCLEOTIDE SEQUENCE</scope>
</reference>
<dbReference type="OrthoDB" id="5989194at2759"/>
<feature type="region of interest" description="Disordered" evidence="1">
    <location>
        <begin position="88"/>
        <end position="115"/>
    </location>
</feature>
<evidence type="ECO:0000313" key="2">
    <source>
        <dbReference type="EMBL" id="GFQ82851.1"/>
    </source>
</evidence>
<feature type="compositionally biased region" description="Polar residues" evidence="1">
    <location>
        <begin position="100"/>
        <end position="115"/>
    </location>
</feature>